<feature type="compositionally biased region" description="Basic residues" evidence="1">
    <location>
        <begin position="422"/>
        <end position="433"/>
    </location>
</feature>
<gene>
    <name evidence="3" type="ORF">KPH14_012635</name>
</gene>
<comment type="caution">
    <text evidence="3">The sequence shown here is derived from an EMBL/GenBank/DDBJ whole genome shotgun (WGS) entry which is preliminary data.</text>
</comment>
<dbReference type="AlphaFoldDB" id="A0AAD9VL72"/>
<dbReference type="EMBL" id="JAIFRP010000913">
    <property type="protein sequence ID" value="KAK2577895.1"/>
    <property type="molecule type" value="Genomic_DNA"/>
</dbReference>
<dbReference type="InterPro" id="IPR055469">
    <property type="entry name" value="DUF7041"/>
</dbReference>
<reference evidence="3" key="1">
    <citation type="submission" date="2021-08" db="EMBL/GenBank/DDBJ databases">
        <authorList>
            <person name="Misof B."/>
            <person name="Oliver O."/>
            <person name="Podsiadlowski L."/>
            <person name="Donath A."/>
            <person name="Peters R."/>
            <person name="Mayer C."/>
            <person name="Rust J."/>
            <person name="Gunkel S."/>
            <person name="Lesny P."/>
            <person name="Martin S."/>
            <person name="Oeyen J.P."/>
            <person name="Petersen M."/>
            <person name="Panagiotis P."/>
            <person name="Wilbrandt J."/>
            <person name="Tanja T."/>
        </authorList>
    </citation>
    <scope>NUCLEOTIDE SEQUENCE</scope>
    <source>
        <strain evidence="3">GBR_01_08_01A</strain>
        <tissue evidence="3">Thorax + abdomen</tissue>
    </source>
</reference>
<feature type="compositionally biased region" description="Polar residues" evidence="1">
    <location>
        <begin position="440"/>
        <end position="459"/>
    </location>
</feature>
<feature type="domain" description="DUF7041" evidence="2">
    <location>
        <begin position="49"/>
        <end position="132"/>
    </location>
</feature>
<name>A0AAD9VL72_9HYME</name>
<reference evidence="3" key="2">
    <citation type="journal article" date="2023" name="Commun. Biol.">
        <title>Intrasexual cuticular hydrocarbon dimorphism in a wasp sheds light on hydrocarbon biosynthesis genes in Hymenoptera.</title>
        <authorList>
            <person name="Moris V.C."/>
            <person name="Podsiadlowski L."/>
            <person name="Martin S."/>
            <person name="Oeyen J.P."/>
            <person name="Donath A."/>
            <person name="Petersen M."/>
            <person name="Wilbrandt J."/>
            <person name="Misof B."/>
            <person name="Liedtke D."/>
            <person name="Thamm M."/>
            <person name="Scheiner R."/>
            <person name="Schmitt T."/>
            <person name="Niehuis O."/>
        </authorList>
    </citation>
    <scope>NUCLEOTIDE SEQUENCE</scope>
    <source>
        <strain evidence="3">GBR_01_08_01A</strain>
    </source>
</reference>
<protein>
    <recommendedName>
        <fullName evidence="2">DUF7041 domain-containing protein</fullName>
    </recommendedName>
</protein>
<feature type="region of interest" description="Disordered" evidence="1">
    <location>
        <begin position="419"/>
        <end position="459"/>
    </location>
</feature>
<evidence type="ECO:0000256" key="1">
    <source>
        <dbReference type="SAM" id="MobiDB-lite"/>
    </source>
</evidence>
<dbReference type="Pfam" id="PF23055">
    <property type="entry name" value="DUF7041"/>
    <property type="match status" value="1"/>
</dbReference>
<dbReference type="Proteomes" id="UP001258017">
    <property type="component" value="Unassembled WGS sequence"/>
</dbReference>
<organism evidence="3 4">
    <name type="scientific">Odynerus spinipes</name>
    <dbReference type="NCBI Taxonomy" id="1348599"/>
    <lineage>
        <taxon>Eukaryota</taxon>
        <taxon>Metazoa</taxon>
        <taxon>Ecdysozoa</taxon>
        <taxon>Arthropoda</taxon>
        <taxon>Hexapoda</taxon>
        <taxon>Insecta</taxon>
        <taxon>Pterygota</taxon>
        <taxon>Neoptera</taxon>
        <taxon>Endopterygota</taxon>
        <taxon>Hymenoptera</taxon>
        <taxon>Apocrita</taxon>
        <taxon>Aculeata</taxon>
        <taxon>Vespoidea</taxon>
        <taxon>Vespidae</taxon>
        <taxon>Eumeninae</taxon>
        <taxon>Odynerus</taxon>
    </lineage>
</organism>
<keyword evidence="4" id="KW-1185">Reference proteome</keyword>
<evidence type="ECO:0000313" key="4">
    <source>
        <dbReference type="Proteomes" id="UP001258017"/>
    </source>
</evidence>
<proteinExistence type="predicted"/>
<feature type="region of interest" description="Disordered" evidence="1">
    <location>
        <begin position="1"/>
        <end position="35"/>
    </location>
</feature>
<evidence type="ECO:0000259" key="2">
    <source>
        <dbReference type="Pfam" id="PF23055"/>
    </source>
</evidence>
<dbReference type="PANTHER" id="PTHR33327">
    <property type="entry name" value="ENDONUCLEASE"/>
    <property type="match status" value="1"/>
</dbReference>
<feature type="region of interest" description="Disordered" evidence="1">
    <location>
        <begin position="234"/>
        <end position="263"/>
    </location>
</feature>
<dbReference type="PANTHER" id="PTHR33327:SF3">
    <property type="entry name" value="RNA-DIRECTED DNA POLYMERASE"/>
    <property type="match status" value="1"/>
</dbReference>
<sequence length="459" mass="51337">MPIEHSPPGTSPAPAGTDQNMASNNEPGEATTPTVRGDIDAAATHAVRLPPFWRESPHLWFTQVEAAFGINRIVSDDTKFRYVVLHLDTSVLPLVADIITAPPEKDKYLTLKERLVGALGETSASRLRKLLTSHELGTDKPSILLQKLRNLAHGQVTDEVLRTIFMEQLPENVRAVLAISEVTDLNKLAHQADKVLELSRPAAPLLQAVDVESDTIGKLTAQITALTQQIAGMYKPYKNRGRSRNRTQDNRARSRGRSQSKDRNNNICYYHHRFGKLARKCTKPWADISVIPKRMVHGAVKATDFQLFAANNTVIHTYGTQTRTLNLGLRRPFLWNFVIADVKQPIIGADFLAHHGILPDLKNRRLIDEQTTLTTKARYTTIAQVSITVINTDCKIPVAEEDKHKTAITTPFGKTRTLNQRGKVKLRRKRSRISRLPGQQKGNQTSRRTSSGYSRLQNA</sequence>
<accession>A0AAD9VL72</accession>
<evidence type="ECO:0000313" key="3">
    <source>
        <dbReference type="EMBL" id="KAK2577895.1"/>
    </source>
</evidence>
<feature type="compositionally biased region" description="Polar residues" evidence="1">
    <location>
        <begin position="17"/>
        <end position="34"/>
    </location>
</feature>